<gene>
    <name evidence="1" type="ORF">NDU88_004018</name>
</gene>
<sequence length="147" mass="15978">MWWRHWDPCRDKGAGVYSCVDFVVASSLEYKMFTVGMCKNAGKLILHGARGTYGARGKVPVGEPYSPMEARGVPEGTSTLLKISIMACKKEDGSVPELGTPAMSELVLTLIMEAEYTEVEMVLEELAMGGGKSPQAQALGRMEPEMN</sequence>
<reference evidence="1" key="1">
    <citation type="journal article" date="2022" name="bioRxiv">
        <title>Sequencing and chromosome-scale assembly of the giantPleurodeles waltlgenome.</title>
        <authorList>
            <person name="Brown T."/>
            <person name="Elewa A."/>
            <person name="Iarovenko S."/>
            <person name="Subramanian E."/>
            <person name="Araus A.J."/>
            <person name="Petzold A."/>
            <person name="Susuki M."/>
            <person name="Suzuki K.-i.T."/>
            <person name="Hayashi T."/>
            <person name="Toyoda A."/>
            <person name="Oliveira C."/>
            <person name="Osipova E."/>
            <person name="Leigh N.D."/>
            <person name="Simon A."/>
            <person name="Yun M.H."/>
        </authorList>
    </citation>
    <scope>NUCLEOTIDE SEQUENCE</scope>
    <source>
        <strain evidence="1">20211129_DDA</strain>
        <tissue evidence="1">Liver</tissue>
    </source>
</reference>
<dbReference type="Proteomes" id="UP001066276">
    <property type="component" value="Chromosome 4_1"/>
</dbReference>
<accession>A0AAV7T6W7</accession>
<organism evidence="1 2">
    <name type="scientific">Pleurodeles waltl</name>
    <name type="common">Iberian ribbed newt</name>
    <dbReference type="NCBI Taxonomy" id="8319"/>
    <lineage>
        <taxon>Eukaryota</taxon>
        <taxon>Metazoa</taxon>
        <taxon>Chordata</taxon>
        <taxon>Craniata</taxon>
        <taxon>Vertebrata</taxon>
        <taxon>Euteleostomi</taxon>
        <taxon>Amphibia</taxon>
        <taxon>Batrachia</taxon>
        <taxon>Caudata</taxon>
        <taxon>Salamandroidea</taxon>
        <taxon>Salamandridae</taxon>
        <taxon>Pleurodelinae</taxon>
        <taxon>Pleurodeles</taxon>
    </lineage>
</organism>
<keyword evidence="2" id="KW-1185">Reference proteome</keyword>
<evidence type="ECO:0000313" key="2">
    <source>
        <dbReference type="Proteomes" id="UP001066276"/>
    </source>
</evidence>
<dbReference type="EMBL" id="JANPWB010000007">
    <property type="protein sequence ID" value="KAJ1172168.1"/>
    <property type="molecule type" value="Genomic_DNA"/>
</dbReference>
<proteinExistence type="predicted"/>
<evidence type="ECO:0000313" key="1">
    <source>
        <dbReference type="EMBL" id="KAJ1172168.1"/>
    </source>
</evidence>
<name>A0AAV7T6W7_PLEWA</name>
<dbReference type="AlphaFoldDB" id="A0AAV7T6W7"/>
<comment type="caution">
    <text evidence="1">The sequence shown here is derived from an EMBL/GenBank/DDBJ whole genome shotgun (WGS) entry which is preliminary data.</text>
</comment>
<protein>
    <submittedName>
        <fullName evidence="1">Uncharacterized protein</fullName>
    </submittedName>
</protein>